<keyword evidence="6" id="KW-0175">Coiled coil</keyword>
<feature type="region of interest" description="Disordered" evidence="9">
    <location>
        <begin position="104"/>
        <end position="124"/>
    </location>
</feature>
<feature type="region of interest" description="Disordered" evidence="9">
    <location>
        <begin position="288"/>
        <end position="563"/>
    </location>
</feature>
<dbReference type="InterPro" id="IPR013083">
    <property type="entry name" value="Znf_RING/FYVE/PHD"/>
</dbReference>
<evidence type="ECO:0000256" key="7">
    <source>
        <dbReference type="ARBA" id="ARBA00023242"/>
    </source>
</evidence>
<reference evidence="11 12" key="1">
    <citation type="journal article" date="2019" name="Nat. Ecol. Evol.">
        <title>Megaphylogeny resolves global patterns of mushroom evolution.</title>
        <authorList>
            <person name="Varga T."/>
            <person name="Krizsan K."/>
            <person name="Foldi C."/>
            <person name="Dima B."/>
            <person name="Sanchez-Garcia M."/>
            <person name="Sanchez-Ramirez S."/>
            <person name="Szollosi G.J."/>
            <person name="Szarkandi J.G."/>
            <person name="Papp V."/>
            <person name="Albert L."/>
            <person name="Andreopoulos W."/>
            <person name="Angelini C."/>
            <person name="Antonin V."/>
            <person name="Barry K.W."/>
            <person name="Bougher N.L."/>
            <person name="Buchanan P."/>
            <person name="Buyck B."/>
            <person name="Bense V."/>
            <person name="Catcheside P."/>
            <person name="Chovatia M."/>
            <person name="Cooper J."/>
            <person name="Damon W."/>
            <person name="Desjardin D."/>
            <person name="Finy P."/>
            <person name="Geml J."/>
            <person name="Haridas S."/>
            <person name="Hughes K."/>
            <person name="Justo A."/>
            <person name="Karasinski D."/>
            <person name="Kautmanova I."/>
            <person name="Kiss B."/>
            <person name="Kocsube S."/>
            <person name="Kotiranta H."/>
            <person name="LaButti K.M."/>
            <person name="Lechner B.E."/>
            <person name="Liimatainen K."/>
            <person name="Lipzen A."/>
            <person name="Lukacs Z."/>
            <person name="Mihaltcheva S."/>
            <person name="Morgado L.N."/>
            <person name="Niskanen T."/>
            <person name="Noordeloos M.E."/>
            <person name="Ohm R.A."/>
            <person name="Ortiz-Santana B."/>
            <person name="Ovrebo C."/>
            <person name="Racz N."/>
            <person name="Riley R."/>
            <person name="Savchenko A."/>
            <person name="Shiryaev A."/>
            <person name="Soop K."/>
            <person name="Spirin V."/>
            <person name="Szebenyi C."/>
            <person name="Tomsovsky M."/>
            <person name="Tulloss R.E."/>
            <person name="Uehling J."/>
            <person name="Grigoriev I.V."/>
            <person name="Vagvolgyi C."/>
            <person name="Papp T."/>
            <person name="Martin F.M."/>
            <person name="Miettinen O."/>
            <person name="Hibbett D.S."/>
            <person name="Nagy L.G."/>
        </authorList>
    </citation>
    <scope>NUCLEOTIDE SEQUENCE [LARGE SCALE GENOMIC DNA]</scope>
    <source>
        <strain evidence="11 12">CBS 309.79</strain>
    </source>
</reference>
<keyword evidence="12" id="KW-1185">Reference proteome</keyword>
<evidence type="ECO:0000256" key="4">
    <source>
        <dbReference type="ARBA" id="ARBA00022833"/>
    </source>
</evidence>
<protein>
    <recommendedName>
        <fullName evidence="10">RING-type domain-containing protein</fullName>
    </recommendedName>
</protein>
<evidence type="ECO:0000313" key="11">
    <source>
        <dbReference type="EMBL" id="TFL07797.1"/>
    </source>
</evidence>
<evidence type="ECO:0000256" key="3">
    <source>
        <dbReference type="ARBA" id="ARBA00022771"/>
    </source>
</evidence>
<dbReference type="GO" id="GO:0005634">
    <property type="term" value="C:nucleus"/>
    <property type="evidence" value="ECO:0007669"/>
    <property type="project" value="UniProtKB-SubCell"/>
</dbReference>
<dbReference type="InterPro" id="IPR035979">
    <property type="entry name" value="RBD_domain_sf"/>
</dbReference>
<comment type="subcellular location">
    <subcellularLocation>
        <location evidence="1">Nucleus</location>
    </subcellularLocation>
</comment>
<dbReference type="SMART" id="SM00361">
    <property type="entry name" value="RRM_1"/>
    <property type="match status" value="1"/>
</dbReference>
<name>A0A5C3R2A9_9AGAR</name>
<feature type="compositionally biased region" description="Low complexity" evidence="9">
    <location>
        <begin position="1129"/>
        <end position="1145"/>
    </location>
</feature>
<dbReference type="SUPFAM" id="SSF57850">
    <property type="entry name" value="RING/U-box"/>
    <property type="match status" value="1"/>
</dbReference>
<feature type="compositionally biased region" description="Basic and acidic residues" evidence="9">
    <location>
        <begin position="1009"/>
        <end position="1123"/>
    </location>
</feature>
<dbReference type="GO" id="GO:0003723">
    <property type="term" value="F:RNA binding"/>
    <property type="evidence" value="ECO:0007669"/>
    <property type="project" value="UniProtKB-KW"/>
</dbReference>
<feature type="compositionally biased region" description="Pro residues" evidence="9">
    <location>
        <begin position="480"/>
        <end position="534"/>
    </location>
</feature>
<feature type="compositionally biased region" description="Polar residues" evidence="9">
    <location>
        <begin position="305"/>
        <end position="319"/>
    </location>
</feature>
<feature type="region of interest" description="Disordered" evidence="9">
    <location>
        <begin position="925"/>
        <end position="1221"/>
    </location>
</feature>
<dbReference type="PROSITE" id="PS50089">
    <property type="entry name" value="ZF_RING_2"/>
    <property type="match status" value="1"/>
</dbReference>
<dbReference type="GO" id="GO:0004842">
    <property type="term" value="F:ubiquitin-protein transferase activity"/>
    <property type="evidence" value="ECO:0007669"/>
    <property type="project" value="InterPro"/>
</dbReference>
<feature type="compositionally biased region" description="Low complexity" evidence="9">
    <location>
        <begin position="1198"/>
        <end position="1214"/>
    </location>
</feature>
<evidence type="ECO:0000256" key="2">
    <source>
        <dbReference type="ARBA" id="ARBA00022723"/>
    </source>
</evidence>
<dbReference type="GO" id="GO:0030014">
    <property type="term" value="C:CCR4-NOT complex"/>
    <property type="evidence" value="ECO:0007669"/>
    <property type="project" value="InterPro"/>
</dbReference>
<dbReference type="FunFam" id="3.30.40.10:FF:000006">
    <property type="entry name" value="CCR4-NOT transcription complex subunit 4"/>
    <property type="match status" value="1"/>
</dbReference>
<keyword evidence="5" id="KW-0694">RNA-binding</keyword>
<dbReference type="PANTHER" id="PTHR12603">
    <property type="entry name" value="CCR4-NOT TRANSCRIPTION COMPLEX RELATED"/>
    <property type="match status" value="1"/>
</dbReference>
<evidence type="ECO:0000256" key="8">
    <source>
        <dbReference type="PROSITE-ProRule" id="PRU00175"/>
    </source>
</evidence>
<dbReference type="EMBL" id="ML178814">
    <property type="protein sequence ID" value="TFL07797.1"/>
    <property type="molecule type" value="Genomic_DNA"/>
</dbReference>
<feature type="compositionally biased region" description="Low complexity" evidence="9">
    <location>
        <begin position="536"/>
        <end position="550"/>
    </location>
</feature>
<feature type="compositionally biased region" description="Low complexity" evidence="9">
    <location>
        <begin position="442"/>
        <end position="459"/>
    </location>
</feature>
<gene>
    <name evidence="11" type="ORF">BDV98DRAFT_600050</name>
</gene>
<feature type="compositionally biased region" description="Low complexity" evidence="9">
    <location>
        <begin position="341"/>
        <end position="355"/>
    </location>
</feature>
<evidence type="ECO:0000259" key="10">
    <source>
        <dbReference type="PROSITE" id="PS50089"/>
    </source>
</evidence>
<sequence length="1464" mass="156933">MTATRIHHPLPAPVIHAGFSSHQSKSTVLAGVQDAYWSDDEGEDVDCPLCLEEMDISDRNFKPCVCGYQICRFCWHHIKENLNGRCPACRRVYTDEAVEFKPIDKEDHKRMTQQKKQKERERKELEGLGRRQLANVRVVQRNVVYVVGIAARFAKEELIPTLRSNEFFGQYGKITKMVLVKRTPSGGAPVVGLYITYNRREDAARCISAVDGTAPQGGGRDDVMRASYGTTKYCMAFLRGASCNDHSCMNLHEWGDEKDCFTKEDLTTLKHTMKATERRARGTITVKKSEETDGLPRAASWGQKAVSTASSQLSSTNTRQSRRGTTITLGGGGAPRTIRLATASSTSSEAKTRATQKSTPSSKLAPALTSRPSTPSVISLSTASLPSTSTSAPSLAKLGDSSAASVTKPVVAEVKALKQKESETPVSVSPAPSIAADSEYGSAAPASPLVSAAPTASSPDLVRSPEPAPAVPAVPADLTSPPPGLMSPPPPGLMSPPPPGLMSPPPPGLMSTPPPGLMSTPPPGLISTPPPGLGAPPGLAAPPGLSAPPGLTRPGPTRVDTASPQTPLLAFQSSYQMSDAARALLDDVQNRRHFSQPAVPAISPFPDFDRTLETLGDTSSGFSFNLDPKLAGDDSTSDLPALNDTIPYQGSFLDTFPGLKEGITSPPAQMIPGYGHPSSRMYSPAGVDLSQEDRAAAGDASYSSAFNPFADGGDDSRRLNGRSGVDDDGTPKLSRFGFAQPGRRMSSHTAAAHTPSPLQHASSASSLSSSHMPSSSLASDATQHAFYASDVSSPPRPLRHDSPFSAQAQQQAAQSSPAKASPMIQHAHAQALYAQQQQQQRLQTYETPVSEAQLRDLIQNSRARGGLTEAQDAQLYKMTLAQSQQFNDPAIMSARFGAPMMNQPPGLGYNNLQDSNPNLNQLAYGPPPGMGYQHYNGGYPQHAQNSDANASNAVNPSFLAPRPTSPTVSLSTSEFPALSAPTETSASNSPVVSSSVVTDKGRQTASESKAQETAEKRAAKRAAAAERQAERQRLAREKAETKAAEKARVAQEKQVEKEKTLAEEKATKEKAAKEKAEKERQAKDRAEKVRKEREAEIAEKERLAKIEKEKAAAAAAAKEEKLGPKKTTKPAGKASAAKAPDHATTTDAEPTHAALLSKKPKKYKPAVARPTRAAKEDGRGSPALSSSEAAAVHGPRHGSGQSSSANSRSQSVDRSGNHQRTSVEELLEEIEMLHPGMDLLNHPFFDVHKINAAIKMPLEYGPLVHALSALSVGGGSFANNLPSGSIDNAVSSFQQLLETLTQTISDLLRLLPRTTWDDSSSFDGVLRDMLKGDDFLDDGGEENQGKEDEVATLTLALERRARWMEVQLSKLEELHRDINTAAVRAVLSFNDNGWDRSGFLPRVNQTLKRFDSLGMKEVNGVLRPMTADEMEGKLLVAKEVAVFAETELREQMEYMLEIKPMDID</sequence>
<dbReference type="Pfam" id="PF14570">
    <property type="entry name" value="zf-RING_4"/>
    <property type="match status" value="1"/>
</dbReference>
<feature type="compositionally biased region" description="Low complexity" evidence="9">
    <location>
        <begin position="755"/>
        <end position="779"/>
    </location>
</feature>
<feature type="compositionally biased region" description="Low complexity" evidence="9">
    <location>
        <begin position="803"/>
        <end position="824"/>
    </location>
</feature>
<keyword evidence="2" id="KW-0479">Metal-binding</keyword>
<organism evidence="11 12">
    <name type="scientific">Pterulicium gracile</name>
    <dbReference type="NCBI Taxonomy" id="1884261"/>
    <lineage>
        <taxon>Eukaryota</taxon>
        <taxon>Fungi</taxon>
        <taxon>Dikarya</taxon>
        <taxon>Basidiomycota</taxon>
        <taxon>Agaricomycotina</taxon>
        <taxon>Agaricomycetes</taxon>
        <taxon>Agaricomycetidae</taxon>
        <taxon>Agaricales</taxon>
        <taxon>Pleurotineae</taxon>
        <taxon>Pterulaceae</taxon>
        <taxon>Pterulicium</taxon>
    </lineage>
</organism>
<dbReference type="STRING" id="1884261.A0A5C3R2A9"/>
<dbReference type="InterPro" id="IPR012677">
    <property type="entry name" value="Nucleotide-bd_a/b_plait_sf"/>
</dbReference>
<accession>A0A5C3R2A9</accession>
<dbReference type="Proteomes" id="UP000305067">
    <property type="component" value="Unassembled WGS sequence"/>
</dbReference>
<feature type="compositionally biased region" description="Polar residues" evidence="9">
    <location>
        <begin position="965"/>
        <end position="974"/>
    </location>
</feature>
<dbReference type="SUPFAM" id="SSF54928">
    <property type="entry name" value="RNA-binding domain, RBD"/>
    <property type="match status" value="1"/>
</dbReference>
<dbReference type="CDD" id="cd16618">
    <property type="entry name" value="mRING-HC-C4C4_CNOT4"/>
    <property type="match status" value="1"/>
</dbReference>
<dbReference type="OrthoDB" id="1923159at2759"/>
<evidence type="ECO:0000256" key="1">
    <source>
        <dbReference type="ARBA" id="ARBA00004123"/>
    </source>
</evidence>
<evidence type="ECO:0000256" key="9">
    <source>
        <dbReference type="SAM" id="MobiDB-lite"/>
    </source>
</evidence>
<dbReference type="Gene3D" id="3.30.40.10">
    <property type="entry name" value="Zinc/RING finger domain, C3HC4 (zinc finger)"/>
    <property type="match status" value="1"/>
</dbReference>
<dbReference type="InterPro" id="IPR001841">
    <property type="entry name" value="Znf_RING"/>
</dbReference>
<dbReference type="GO" id="GO:0016567">
    <property type="term" value="P:protein ubiquitination"/>
    <property type="evidence" value="ECO:0007669"/>
    <property type="project" value="TreeGrafter"/>
</dbReference>
<dbReference type="InterPro" id="IPR039515">
    <property type="entry name" value="NOT4_mRING-HC-C4C4"/>
</dbReference>
<dbReference type="InterPro" id="IPR039780">
    <property type="entry name" value="Mot2"/>
</dbReference>
<feature type="compositionally biased region" description="Low complexity" evidence="9">
    <location>
        <begin position="379"/>
        <end position="396"/>
    </location>
</feature>
<dbReference type="InterPro" id="IPR003954">
    <property type="entry name" value="RRM_euk-type"/>
</dbReference>
<keyword evidence="3 8" id="KW-0863">Zinc-finger</keyword>
<feature type="compositionally biased region" description="Polar residues" evidence="9">
    <location>
        <begin position="942"/>
        <end position="955"/>
    </location>
</feature>
<keyword evidence="4" id="KW-0862">Zinc</keyword>
<dbReference type="Gene3D" id="3.30.70.330">
    <property type="match status" value="1"/>
</dbReference>
<feature type="domain" description="RING-type" evidence="10">
    <location>
        <begin position="47"/>
        <end position="90"/>
    </location>
</feature>
<feature type="region of interest" description="Disordered" evidence="9">
    <location>
        <begin position="657"/>
        <end position="824"/>
    </location>
</feature>
<proteinExistence type="predicted"/>
<evidence type="ECO:0000256" key="6">
    <source>
        <dbReference type="ARBA" id="ARBA00023054"/>
    </source>
</evidence>
<feature type="compositionally biased region" description="Low complexity" evidence="9">
    <location>
        <begin position="985"/>
        <end position="997"/>
    </location>
</feature>
<evidence type="ECO:0000256" key="5">
    <source>
        <dbReference type="ARBA" id="ARBA00022884"/>
    </source>
</evidence>
<dbReference type="GO" id="GO:0008270">
    <property type="term" value="F:zinc ion binding"/>
    <property type="evidence" value="ECO:0007669"/>
    <property type="project" value="UniProtKB-KW"/>
</dbReference>
<dbReference type="PANTHER" id="PTHR12603:SF0">
    <property type="entry name" value="CCR4-NOT TRANSCRIPTION COMPLEX SUBUNIT 4"/>
    <property type="match status" value="1"/>
</dbReference>
<evidence type="ECO:0000313" key="12">
    <source>
        <dbReference type="Proteomes" id="UP000305067"/>
    </source>
</evidence>
<keyword evidence="7" id="KW-0539">Nucleus</keyword>